<organism evidence="2 3">
    <name type="scientific">candidate division WOR-3 bacterium</name>
    <dbReference type="NCBI Taxonomy" id="2052148"/>
    <lineage>
        <taxon>Bacteria</taxon>
        <taxon>Bacteria division WOR-3</taxon>
    </lineage>
</organism>
<proteinExistence type="predicted"/>
<evidence type="ECO:0000313" key="2">
    <source>
        <dbReference type="EMBL" id="RKX70795.1"/>
    </source>
</evidence>
<keyword evidence="1" id="KW-0472">Membrane</keyword>
<dbReference type="AlphaFoldDB" id="A0A660SIY3"/>
<sequence>MTESKGLPIEVQAAAALILIQLAHKLVAELPGAMTLAGTTAHPMVFAVITLSVAYIIAGIPKDPPYYILFPILQGILLTYFCRLGYQAVKTSRTKEV</sequence>
<keyword evidence="1" id="KW-0812">Transmembrane</keyword>
<evidence type="ECO:0000313" key="3">
    <source>
        <dbReference type="Proteomes" id="UP000268469"/>
    </source>
</evidence>
<dbReference type="EMBL" id="QNBE01000027">
    <property type="protein sequence ID" value="RKX70795.1"/>
    <property type="molecule type" value="Genomic_DNA"/>
</dbReference>
<keyword evidence="1" id="KW-1133">Transmembrane helix</keyword>
<dbReference type="Proteomes" id="UP000268469">
    <property type="component" value="Unassembled WGS sequence"/>
</dbReference>
<protein>
    <submittedName>
        <fullName evidence="2">Uncharacterized protein</fullName>
    </submittedName>
</protein>
<evidence type="ECO:0000256" key="1">
    <source>
        <dbReference type="SAM" id="Phobius"/>
    </source>
</evidence>
<accession>A0A660SIY3</accession>
<feature type="transmembrane region" description="Helical" evidence="1">
    <location>
        <begin position="66"/>
        <end position="86"/>
    </location>
</feature>
<reference evidence="2 3" key="1">
    <citation type="submission" date="2018-06" db="EMBL/GenBank/DDBJ databases">
        <title>Extensive metabolic versatility and redundancy in microbially diverse, dynamic hydrothermal sediments.</title>
        <authorList>
            <person name="Dombrowski N."/>
            <person name="Teske A."/>
            <person name="Baker B.J."/>
        </authorList>
    </citation>
    <scope>NUCLEOTIDE SEQUENCE [LARGE SCALE GENOMIC DNA]</scope>
    <source>
        <strain evidence="2">B36_G15</strain>
    </source>
</reference>
<name>A0A660SIY3_UNCW3</name>
<feature type="transmembrane region" description="Helical" evidence="1">
    <location>
        <begin position="36"/>
        <end position="60"/>
    </location>
</feature>
<comment type="caution">
    <text evidence="2">The sequence shown here is derived from an EMBL/GenBank/DDBJ whole genome shotgun (WGS) entry which is preliminary data.</text>
</comment>
<gene>
    <name evidence="2" type="ORF">DRP53_03790</name>
</gene>